<evidence type="ECO:0000256" key="4">
    <source>
        <dbReference type="ARBA" id="ARBA00022989"/>
    </source>
</evidence>
<comment type="subcellular location">
    <subcellularLocation>
        <location evidence="1">Membrane</location>
        <topology evidence="1">Multi-pass membrane protein</topology>
    </subcellularLocation>
</comment>
<dbReference type="Proteomes" id="UP000035642">
    <property type="component" value="Unassembled WGS sequence"/>
</dbReference>
<keyword evidence="7" id="KW-1185">Reference proteome</keyword>
<reference evidence="7" key="1">
    <citation type="submission" date="2012-09" db="EMBL/GenBank/DDBJ databases">
        <authorList>
            <person name="Martin A.A."/>
        </authorList>
    </citation>
    <scope>NUCLEOTIDE SEQUENCE</scope>
</reference>
<dbReference type="STRING" id="6313.A0A0K0DHR5"/>
<evidence type="ECO:0000256" key="2">
    <source>
        <dbReference type="ARBA" id="ARBA00022448"/>
    </source>
</evidence>
<feature type="transmembrane region" description="Helical" evidence="6">
    <location>
        <begin position="195"/>
        <end position="217"/>
    </location>
</feature>
<dbReference type="PANTHER" id="PTHR43385:SF1">
    <property type="entry name" value="RIBOFLAVIN TRANSPORTER RIBJ"/>
    <property type="match status" value="1"/>
</dbReference>
<evidence type="ECO:0000313" key="7">
    <source>
        <dbReference type="Proteomes" id="UP000035642"/>
    </source>
</evidence>
<dbReference type="PANTHER" id="PTHR43385">
    <property type="entry name" value="RIBOFLAVIN TRANSPORTER RIBJ"/>
    <property type="match status" value="1"/>
</dbReference>
<evidence type="ECO:0000313" key="8">
    <source>
        <dbReference type="WBParaSite" id="ACAC_0001076301-mRNA-1"/>
    </source>
</evidence>
<evidence type="ECO:0000256" key="1">
    <source>
        <dbReference type="ARBA" id="ARBA00004141"/>
    </source>
</evidence>
<keyword evidence="3 6" id="KW-0812">Transmembrane</keyword>
<evidence type="ECO:0000256" key="5">
    <source>
        <dbReference type="ARBA" id="ARBA00023136"/>
    </source>
</evidence>
<proteinExistence type="predicted"/>
<feature type="transmembrane region" description="Helical" evidence="6">
    <location>
        <begin position="249"/>
        <end position="270"/>
    </location>
</feature>
<dbReference type="WBParaSite" id="ACAC_0001076301-mRNA-1">
    <property type="protein sequence ID" value="ACAC_0001076301-mRNA-1"/>
    <property type="gene ID" value="ACAC_0001076301"/>
</dbReference>
<keyword evidence="4 6" id="KW-1133">Transmembrane helix</keyword>
<keyword evidence="5 6" id="KW-0472">Membrane</keyword>
<feature type="transmembrane region" description="Helical" evidence="6">
    <location>
        <begin position="95"/>
        <end position="117"/>
    </location>
</feature>
<evidence type="ECO:0000256" key="3">
    <source>
        <dbReference type="ARBA" id="ARBA00022692"/>
    </source>
</evidence>
<dbReference type="GO" id="GO:0016020">
    <property type="term" value="C:membrane"/>
    <property type="evidence" value="ECO:0007669"/>
    <property type="project" value="UniProtKB-SubCell"/>
</dbReference>
<sequence length="346" mass="38674">MHTDDIVLKRIPAEARSATVLIGGFIAMLSFGVVYTFVQECTMYYKYPKMNLAQRYCTGLETAVRFLSLTYVLLMTNQIRTTGIAMTSISIQYSFGMVLLTMGFIASTGGSIAYNAILTTAQRHMEYFQWFPDNVGLAGGMIVGGYGCGAFILSPLQTAFINPHNYRVNSDGFFTQEDLLKKVSSRLQVTRFSEVPHVFIVMAVLFALLQTVGLIFVGEPIEEPTVGNDILSMESTKQSTATQLKSTTFWILFISLTCNSLWVQLVSGLYKAYSNIVQQEGTCWLLQNFIGKFQAYGQQYIHNDLFLSFVGSLASVFNACSRVIWGAIADQVCYHGEQLYQGYKER</sequence>
<feature type="transmembrane region" description="Helical" evidence="6">
    <location>
        <begin position="137"/>
        <end position="156"/>
    </location>
</feature>
<protein>
    <submittedName>
        <fullName evidence="8">Oxalate:formate antiporter</fullName>
    </submittedName>
</protein>
<evidence type="ECO:0000256" key="6">
    <source>
        <dbReference type="SAM" id="Phobius"/>
    </source>
</evidence>
<dbReference type="AlphaFoldDB" id="A0A0K0DHR5"/>
<dbReference type="InterPro" id="IPR052983">
    <property type="entry name" value="MFS_Riboflavin_Transporter"/>
</dbReference>
<reference evidence="8" key="2">
    <citation type="submission" date="2016-04" db="UniProtKB">
        <authorList>
            <consortium name="WormBaseParasite"/>
        </authorList>
    </citation>
    <scope>IDENTIFICATION</scope>
</reference>
<organism evidence="7 8">
    <name type="scientific">Angiostrongylus cantonensis</name>
    <name type="common">Rat lungworm</name>
    <dbReference type="NCBI Taxonomy" id="6313"/>
    <lineage>
        <taxon>Eukaryota</taxon>
        <taxon>Metazoa</taxon>
        <taxon>Ecdysozoa</taxon>
        <taxon>Nematoda</taxon>
        <taxon>Chromadorea</taxon>
        <taxon>Rhabditida</taxon>
        <taxon>Rhabditina</taxon>
        <taxon>Rhabditomorpha</taxon>
        <taxon>Strongyloidea</taxon>
        <taxon>Metastrongylidae</taxon>
        <taxon>Angiostrongylus</taxon>
    </lineage>
</organism>
<keyword evidence="2" id="KW-0813">Transport</keyword>
<feature type="transmembrane region" description="Helical" evidence="6">
    <location>
        <begin position="18"/>
        <end position="38"/>
    </location>
</feature>
<name>A0A0K0DHR5_ANGCA</name>
<feature type="transmembrane region" description="Helical" evidence="6">
    <location>
        <begin position="53"/>
        <end position="74"/>
    </location>
</feature>
<accession>A0A0K0DHR5</accession>